<sequence length="423" mass="46428">MSDSLAPTLVAISVGQTQRPFSPVFNYKPRNEPKLKLHAHLSLQLLNAHISGRTNDRNDGSLVSSGFSVGPSARAGRSWGMMGSEELGFKDKAEKNLDLRINRGDTDMVNLEMNLEKQSGNGSTQLDAVSLNGNAAVSSESDYVELNSGVGDDNPNRRGGKSVEGEDLVGILGGKDGVDLKSEEEFERFSSKVPRRSRQVMRRTSFLAKQVISIQSALSLGFISQLWVDTNSWMVLLIEVRPNLLSGESERFLLEDVSKVGDVVLVQDESVIESEFQMVGLETLVGYKVVTPGRRNIGKVRGYTFNINSGAVEALELDSFGISIIPSSLVSTYALLVEDVLEVVSDAVVVHEAAASRIQRISKGLLGNQNVGTSIDELEEYSDFERPARSDHRRRSRRSFGGQKPYPRDSDAQDDWEGPMDFL</sequence>
<dbReference type="Proteomes" id="UP001163823">
    <property type="component" value="Chromosome 11"/>
</dbReference>
<dbReference type="KEGG" id="qsa:O6P43_026362"/>
<evidence type="ECO:0000256" key="1">
    <source>
        <dbReference type="SAM" id="MobiDB-lite"/>
    </source>
</evidence>
<dbReference type="InterPro" id="IPR011033">
    <property type="entry name" value="PRC_barrel-like_sf"/>
</dbReference>
<comment type="caution">
    <text evidence="2">The sequence shown here is derived from an EMBL/GenBank/DDBJ whole genome shotgun (WGS) entry which is preliminary data.</text>
</comment>
<dbReference type="AlphaFoldDB" id="A0AAD7L3E5"/>
<feature type="region of interest" description="Disordered" evidence="1">
    <location>
        <begin position="382"/>
        <end position="423"/>
    </location>
</feature>
<dbReference type="EMBL" id="JARAOO010000011">
    <property type="protein sequence ID" value="KAJ7950131.1"/>
    <property type="molecule type" value="Genomic_DNA"/>
</dbReference>
<organism evidence="2 3">
    <name type="scientific">Quillaja saponaria</name>
    <name type="common">Soap bark tree</name>
    <dbReference type="NCBI Taxonomy" id="32244"/>
    <lineage>
        <taxon>Eukaryota</taxon>
        <taxon>Viridiplantae</taxon>
        <taxon>Streptophyta</taxon>
        <taxon>Embryophyta</taxon>
        <taxon>Tracheophyta</taxon>
        <taxon>Spermatophyta</taxon>
        <taxon>Magnoliopsida</taxon>
        <taxon>eudicotyledons</taxon>
        <taxon>Gunneridae</taxon>
        <taxon>Pentapetalae</taxon>
        <taxon>rosids</taxon>
        <taxon>fabids</taxon>
        <taxon>Fabales</taxon>
        <taxon>Quillajaceae</taxon>
        <taxon>Quillaja</taxon>
    </lineage>
</organism>
<proteinExistence type="predicted"/>
<feature type="compositionally biased region" description="Acidic residues" evidence="1">
    <location>
        <begin position="412"/>
        <end position="423"/>
    </location>
</feature>
<reference evidence="2" key="1">
    <citation type="journal article" date="2023" name="Science">
        <title>Elucidation of the pathway for biosynthesis of saponin adjuvants from the soapbark tree.</title>
        <authorList>
            <person name="Reed J."/>
            <person name="Orme A."/>
            <person name="El-Demerdash A."/>
            <person name="Owen C."/>
            <person name="Martin L.B.B."/>
            <person name="Misra R.C."/>
            <person name="Kikuchi S."/>
            <person name="Rejzek M."/>
            <person name="Martin A.C."/>
            <person name="Harkess A."/>
            <person name="Leebens-Mack J."/>
            <person name="Louveau T."/>
            <person name="Stephenson M.J."/>
            <person name="Osbourn A."/>
        </authorList>
    </citation>
    <scope>NUCLEOTIDE SEQUENCE</scope>
    <source>
        <strain evidence="2">S10</strain>
    </source>
</reference>
<keyword evidence="3" id="KW-1185">Reference proteome</keyword>
<name>A0AAD7L3E5_QUISA</name>
<gene>
    <name evidence="2" type="ORF">O6P43_026362</name>
</gene>
<feature type="region of interest" description="Disordered" evidence="1">
    <location>
        <begin position="145"/>
        <end position="164"/>
    </location>
</feature>
<evidence type="ECO:0000313" key="2">
    <source>
        <dbReference type="EMBL" id="KAJ7950131.1"/>
    </source>
</evidence>
<protein>
    <submittedName>
        <fullName evidence="2">PRC-barrel-like</fullName>
    </submittedName>
</protein>
<dbReference type="PANTHER" id="PTHR36740">
    <property type="entry name" value="PRC DOMAIN-CONTAINING PROTEIN"/>
    <property type="match status" value="1"/>
</dbReference>
<evidence type="ECO:0000313" key="3">
    <source>
        <dbReference type="Proteomes" id="UP001163823"/>
    </source>
</evidence>
<dbReference type="SUPFAM" id="SSF50346">
    <property type="entry name" value="PRC-barrel domain"/>
    <property type="match status" value="2"/>
</dbReference>
<accession>A0AAD7L3E5</accession>
<dbReference type="PANTHER" id="PTHR36740:SF1">
    <property type="entry name" value="PRC-BARREL DOMAIN-CONTAINING PROTEIN"/>
    <property type="match status" value="1"/>
</dbReference>